<dbReference type="AlphaFoldDB" id="A0A9Y2L2Y7"/>
<geneLocation type="plasmid" evidence="2 3">
    <name>pQS-2</name>
</geneLocation>
<dbReference type="EC" id="2.4.-.-" evidence="2"/>
<dbReference type="Pfam" id="PF00535">
    <property type="entry name" value="Glycos_transf_2"/>
    <property type="match status" value="1"/>
</dbReference>
<dbReference type="PANTHER" id="PTHR43685">
    <property type="entry name" value="GLYCOSYLTRANSFERASE"/>
    <property type="match status" value="1"/>
</dbReference>
<dbReference type="GO" id="GO:0016757">
    <property type="term" value="F:glycosyltransferase activity"/>
    <property type="evidence" value="ECO:0007669"/>
    <property type="project" value="UniProtKB-KW"/>
</dbReference>
<dbReference type="InterPro" id="IPR029044">
    <property type="entry name" value="Nucleotide-diphossugar_trans"/>
</dbReference>
<dbReference type="KEGG" id="ppso:QPJ95_23620"/>
<keyword evidence="2" id="KW-0328">Glycosyltransferase</keyword>
<dbReference type="InterPro" id="IPR001173">
    <property type="entry name" value="Glyco_trans_2-like"/>
</dbReference>
<dbReference type="Gene3D" id="3.90.550.10">
    <property type="entry name" value="Spore Coat Polysaccharide Biosynthesis Protein SpsA, Chain A"/>
    <property type="match status" value="1"/>
</dbReference>
<protein>
    <submittedName>
        <fullName evidence="2">Glycosyltransferase</fullName>
        <ecNumber evidence="2">2.4.-.-</ecNumber>
    </submittedName>
</protein>
<dbReference type="SUPFAM" id="SSF53448">
    <property type="entry name" value="Nucleotide-diphospho-sugar transferases"/>
    <property type="match status" value="1"/>
</dbReference>
<keyword evidence="3" id="KW-1185">Reference proteome</keyword>
<accession>A0A9Y2L2Y7</accession>
<dbReference type="Proteomes" id="UP001238334">
    <property type="component" value="Plasmid pQS-2"/>
</dbReference>
<dbReference type="GO" id="GO:0044010">
    <property type="term" value="P:single-species biofilm formation"/>
    <property type="evidence" value="ECO:0007669"/>
    <property type="project" value="TreeGrafter"/>
</dbReference>
<dbReference type="InterPro" id="IPR050834">
    <property type="entry name" value="Glycosyltransf_2"/>
</dbReference>
<evidence type="ECO:0000313" key="2">
    <source>
        <dbReference type="EMBL" id="WIY27785.1"/>
    </source>
</evidence>
<reference evidence="2 3" key="1">
    <citation type="submission" date="2023-06" db="EMBL/GenBank/DDBJ databases">
        <title>Parasedimentitalea psychrophila sp. nov., a psychrophilic bacterium isolated from deep-sea sediment.</title>
        <authorList>
            <person name="Li A."/>
        </authorList>
    </citation>
    <scope>NUCLEOTIDE SEQUENCE [LARGE SCALE GENOMIC DNA]</scope>
    <source>
        <strain evidence="2 3">QS115</strain>
        <plasmid evidence="2 3">pQS-2</plasmid>
    </source>
</reference>
<evidence type="ECO:0000313" key="3">
    <source>
        <dbReference type="Proteomes" id="UP001238334"/>
    </source>
</evidence>
<organism evidence="2 3">
    <name type="scientific">Parasedimentitalea psychrophila</name>
    <dbReference type="NCBI Taxonomy" id="2997337"/>
    <lineage>
        <taxon>Bacteria</taxon>
        <taxon>Pseudomonadati</taxon>
        <taxon>Pseudomonadota</taxon>
        <taxon>Alphaproteobacteria</taxon>
        <taxon>Rhodobacterales</taxon>
        <taxon>Paracoccaceae</taxon>
        <taxon>Parasedimentitalea</taxon>
    </lineage>
</organism>
<dbReference type="PANTHER" id="PTHR43685:SF2">
    <property type="entry name" value="GLYCOSYLTRANSFERASE 2-LIKE DOMAIN-CONTAINING PROTEIN"/>
    <property type="match status" value="1"/>
</dbReference>
<dbReference type="RefSeq" id="WP_270919695.1">
    <property type="nucleotide sequence ID" value="NZ_CP127249.1"/>
</dbReference>
<keyword evidence="2" id="KW-0808">Transferase</keyword>
<feature type="domain" description="Glycosyltransferase 2-like" evidence="1">
    <location>
        <begin position="8"/>
        <end position="122"/>
    </location>
</feature>
<proteinExistence type="predicted"/>
<gene>
    <name evidence="2" type="ORF">QPJ95_23620</name>
</gene>
<dbReference type="EMBL" id="CP127249">
    <property type="protein sequence ID" value="WIY27785.1"/>
    <property type="molecule type" value="Genomic_DNA"/>
</dbReference>
<sequence>MKPPSLAIIIITLNEEQRLPLLLGDLQRQTWTDFEIIHVDSNSTDQTLRRSAQISAQFAHYRIIDMQQRGVSLGRNMGARQARADRLLFLDSDTRLAPDFLETALQELQQRDLGVGIVCMATDGLAFRHRVSFGLFNAGIRLTSHFFPTAIGACLFSAREIHAEIGGFDERLRLCEDCHYVLKASKAQRSTVGVLRSRFDFDPRRLDQDGFLRTGFTYFRANLYRFFRGELVHNQIPYEFGHYRSGPHD</sequence>
<evidence type="ECO:0000259" key="1">
    <source>
        <dbReference type="Pfam" id="PF00535"/>
    </source>
</evidence>
<keyword evidence="2" id="KW-0614">Plasmid</keyword>
<name>A0A9Y2L2Y7_9RHOB</name>